<feature type="domain" description="HAMP" evidence="3">
    <location>
        <begin position="250"/>
        <end position="304"/>
    </location>
</feature>
<dbReference type="PROSITE" id="PS50887">
    <property type="entry name" value="GGDEF"/>
    <property type="match status" value="1"/>
</dbReference>
<gene>
    <name evidence="5" type="ORF">BCF55_1292</name>
</gene>
<proteinExistence type="predicted"/>
<feature type="transmembrane region" description="Helical" evidence="1">
    <location>
        <begin position="20"/>
        <end position="45"/>
    </location>
</feature>
<dbReference type="Gene3D" id="3.30.70.270">
    <property type="match status" value="1"/>
</dbReference>
<dbReference type="AlphaFoldDB" id="A0A497XW52"/>
<name>A0A497XW52_9AQUI</name>
<evidence type="ECO:0000259" key="4">
    <source>
        <dbReference type="PROSITE" id="PS50887"/>
    </source>
</evidence>
<dbReference type="SMART" id="SM00052">
    <property type="entry name" value="EAL"/>
    <property type="match status" value="1"/>
</dbReference>
<keyword evidence="1" id="KW-0472">Membrane</keyword>
<dbReference type="GO" id="GO:0071111">
    <property type="term" value="F:cyclic-guanylate-specific phosphodiesterase activity"/>
    <property type="evidence" value="ECO:0007669"/>
    <property type="project" value="InterPro"/>
</dbReference>
<comment type="caution">
    <text evidence="5">The sequence shown here is derived from an EMBL/GenBank/DDBJ whole genome shotgun (WGS) entry which is preliminary data.</text>
</comment>
<dbReference type="PROSITE" id="PS50883">
    <property type="entry name" value="EAL"/>
    <property type="match status" value="1"/>
</dbReference>
<dbReference type="EMBL" id="RCCJ01000001">
    <property type="protein sequence ID" value="RLJ71003.1"/>
    <property type="molecule type" value="Genomic_DNA"/>
</dbReference>
<dbReference type="InterPro" id="IPR003660">
    <property type="entry name" value="HAMP_dom"/>
</dbReference>
<keyword evidence="1" id="KW-0812">Transmembrane</keyword>
<accession>A0A497XW52</accession>
<dbReference type="SMART" id="SM00267">
    <property type="entry name" value="GGDEF"/>
    <property type="match status" value="1"/>
</dbReference>
<feature type="domain" description="GGDEF" evidence="4">
    <location>
        <begin position="479"/>
        <end position="613"/>
    </location>
</feature>
<dbReference type="GO" id="GO:0007165">
    <property type="term" value="P:signal transduction"/>
    <property type="evidence" value="ECO:0007669"/>
    <property type="project" value="InterPro"/>
</dbReference>
<evidence type="ECO:0000259" key="2">
    <source>
        <dbReference type="PROSITE" id="PS50883"/>
    </source>
</evidence>
<protein>
    <submittedName>
        <fullName evidence="5">Diguanylate cyclase (GGDEF)-like protein</fullName>
    </submittedName>
</protein>
<dbReference type="FunFam" id="3.30.70.270:FF:000001">
    <property type="entry name" value="Diguanylate cyclase domain protein"/>
    <property type="match status" value="1"/>
</dbReference>
<dbReference type="InterPro" id="IPR043128">
    <property type="entry name" value="Rev_trsase/Diguanyl_cyclase"/>
</dbReference>
<dbReference type="CDD" id="cd01949">
    <property type="entry name" value="GGDEF"/>
    <property type="match status" value="1"/>
</dbReference>
<dbReference type="Gene3D" id="6.10.340.10">
    <property type="match status" value="1"/>
</dbReference>
<dbReference type="InterPro" id="IPR001633">
    <property type="entry name" value="EAL_dom"/>
</dbReference>
<evidence type="ECO:0000313" key="5">
    <source>
        <dbReference type="EMBL" id="RLJ71003.1"/>
    </source>
</evidence>
<dbReference type="Gene3D" id="3.20.20.450">
    <property type="entry name" value="EAL domain"/>
    <property type="match status" value="1"/>
</dbReference>
<organism evidence="5 6">
    <name type="scientific">Hydrogenivirga caldilitoris</name>
    <dbReference type="NCBI Taxonomy" id="246264"/>
    <lineage>
        <taxon>Bacteria</taxon>
        <taxon>Pseudomonadati</taxon>
        <taxon>Aquificota</taxon>
        <taxon>Aquificia</taxon>
        <taxon>Aquificales</taxon>
        <taxon>Aquificaceae</taxon>
        <taxon>Hydrogenivirga</taxon>
    </lineage>
</organism>
<evidence type="ECO:0000313" key="6">
    <source>
        <dbReference type="Proteomes" id="UP000267841"/>
    </source>
</evidence>
<sequence>MKLYYRLNRLIEEGLKIHSYSMKVILLFALIILFSMFLAFVVDVLHSVKEVRRDIELAAERGAKFRTTAIRSVILGLFQADVSLVRLVEEKGTRALEPFMGTFTTCAVGEGFYLGEIKRELVEEALKSSNGRVLYFHLFPDNWLGISVVRWNGKAYLFCHNVPYIENLLSKKLGAIAKYGAEFYFGKRPQVSEGDIFVSYSNNYSNASMYVVVPLRSIIGALVVERVFLYVRLYFVFLLFLSLSYLIWGRLINYPINRLRHIVRELERGNFGVEFSDMTEAKDEFGSIARLLRAFSEETKRKLDKLELVLDTALGSISSPEEIYDFVKEALNRINTIFGVRGSLFVVEDGLSGKFPYLVYSDGLSDEDVDRLLEVYKEKRKGQLFLEEPACIRESGGRGCLSVSLFRIDEITWGGVVLDMDCDMDSVNEGYMKVICQHLFSTIKLTYLATTDHLTGIPNRRVLEYDLLKYSRIAKRYKKPLSLIMIDIDNFKGINDTYGHSAGDEVLKKIARLIGENVRETDSVYRYGGEEFAVLCPETDKVGAYELAERIRETVRRKRLHIGKGKVLYITVSLGVANFPEDTDKPEELLTVADISLHKAKSEGKDRTVTLLDGSDREFFLERFRKEKELRAHLRKGETVHHLQPIYDLNNDSVFGYELLFRVFDGKDSISMGEFVKYVEDRSLIEDIDRLTLTRLSKLLQDEELWSLCFFVNVSPSSLDRGRVLSELNLIPRHQRSRIYIEITERETFANIEGALKQIENLKNMGFRVVLDDFGSGFSSIFQLRHFVKYLDLIKVDGSFVKNIHRDPYNRAIVESIKTLADRFSIDLVAEYIESEEELTEVKRIGIRFGQGYYFGKGDVRAIA</sequence>
<dbReference type="CDD" id="cd01948">
    <property type="entry name" value="EAL"/>
    <property type="match status" value="1"/>
</dbReference>
<dbReference type="Pfam" id="PF00990">
    <property type="entry name" value="GGDEF"/>
    <property type="match status" value="1"/>
</dbReference>
<feature type="transmembrane region" description="Helical" evidence="1">
    <location>
        <begin position="227"/>
        <end position="248"/>
    </location>
</feature>
<dbReference type="GO" id="GO:0016020">
    <property type="term" value="C:membrane"/>
    <property type="evidence" value="ECO:0007669"/>
    <property type="project" value="InterPro"/>
</dbReference>
<keyword evidence="1" id="KW-1133">Transmembrane helix</keyword>
<evidence type="ECO:0000256" key="1">
    <source>
        <dbReference type="SAM" id="Phobius"/>
    </source>
</evidence>
<evidence type="ECO:0000259" key="3">
    <source>
        <dbReference type="PROSITE" id="PS50885"/>
    </source>
</evidence>
<dbReference type="InterPro" id="IPR029787">
    <property type="entry name" value="Nucleotide_cyclase"/>
</dbReference>
<dbReference type="NCBIfam" id="TIGR00254">
    <property type="entry name" value="GGDEF"/>
    <property type="match status" value="1"/>
</dbReference>
<dbReference type="InterPro" id="IPR000160">
    <property type="entry name" value="GGDEF_dom"/>
</dbReference>
<dbReference type="InterPro" id="IPR050706">
    <property type="entry name" value="Cyclic-di-GMP_PDE-like"/>
</dbReference>
<dbReference type="Pfam" id="PF00563">
    <property type="entry name" value="EAL"/>
    <property type="match status" value="1"/>
</dbReference>
<reference evidence="5 6" key="1">
    <citation type="submission" date="2018-10" db="EMBL/GenBank/DDBJ databases">
        <title>Genomic Encyclopedia of Archaeal and Bacterial Type Strains, Phase II (KMG-II): from individual species to whole genera.</title>
        <authorList>
            <person name="Goeker M."/>
        </authorList>
    </citation>
    <scope>NUCLEOTIDE SEQUENCE [LARGE SCALE GENOMIC DNA]</scope>
    <source>
        <strain evidence="5 6">DSM 16510</strain>
    </source>
</reference>
<dbReference type="PANTHER" id="PTHR33121">
    <property type="entry name" value="CYCLIC DI-GMP PHOSPHODIESTERASE PDEF"/>
    <property type="match status" value="1"/>
</dbReference>
<dbReference type="PROSITE" id="PS50885">
    <property type="entry name" value="HAMP"/>
    <property type="match status" value="1"/>
</dbReference>
<feature type="domain" description="EAL" evidence="2">
    <location>
        <begin position="623"/>
        <end position="864"/>
    </location>
</feature>
<dbReference type="InterPro" id="IPR035919">
    <property type="entry name" value="EAL_sf"/>
</dbReference>
<dbReference type="SUPFAM" id="SSF55073">
    <property type="entry name" value="Nucleotide cyclase"/>
    <property type="match status" value="1"/>
</dbReference>
<dbReference type="SUPFAM" id="SSF141868">
    <property type="entry name" value="EAL domain-like"/>
    <property type="match status" value="1"/>
</dbReference>
<dbReference type="PANTHER" id="PTHR33121:SF70">
    <property type="entry name" value="SIGNALING PROTEIN YKOW"/>
    <property type="match status" value="1"/>
</dbReference>
<dbReference type="Proteomes" id="UP000267841">
    <property type="component" value="Unassembled WGS sequence"/>
</dbReference>
<keyword evidence="6" id="KW-1185">Reference proteome</keyword>